<name>A0A0W8DUB5_PHYNI</name>
<reference evidence="1 2" key="1">
    <citation type="submission" date="2015-11" db="EMBL/GenBank/DDBJ databases">
        <title>Genomes and virulence difference between two physiological races of Phytophthora nicotianae.</title>
        <authorList>
            <person name="Liu H."/>
            <person name="Ma X."/>
            <person name="Yu H."/>
            <person name="Fang D."/>
            <person name="Li Y."/>
            <person name="Wang X."/>
            <person name="Wang W."/>
            <person name="Dong Y."/>
            <person name="Xiao B."/>
        </authorList>
    </citation>
    <scope>NUCLEOTIDE SEQUENCE [LARGE SCALE GENOMIC DNA]</scope>
    <source>
        <strain evidence="2">race 1</strain>
    </source>
</reference>
<dbReference type="AlphaFoldDB" id="A0A0W8DUB5"/>
<comment type="caution">
    <text evidence="1">The sequence shown here is derived from an EMBL/GenBank/DDBJ whole genome shotgun (WGS) entry which is preliminary data.</text>
</comment>
<evidence type="ECO:0000313" key="2">
    <source>
        <dbReference type="Proteomes" id="UP000054636"/>
    </source>
</evidence>
<accession>A0A0W8DUB5</accession>
<dbReference type="Proteomes" id="UP000054636">
    <property type="component" value="Unassembled WGS sequence"/>
</dbReference>
<protein>
    <submittedName>
        <fullName evidence="1">ADP-ribosylation factor GTPase-activating protein</fullName>
    </submittedName>
</protein>
<proteinExistence type="predicted"/>
<evidence type="ECO:0000313" key="1">
    <source>
        <dbReference type="EMBL" id="KUF99946.1"/>
    </source>
</evidence>
<gene>
    <name evidence="1" type="ORF">AM588_10009242</name>
</gene>
<sequence length="227" mass="25271">MEAHKIVIRTQTGKKQVSQAKILRIEKDVAFHLGELKRGFEDGSLDENAIENIDETHFVVDFDNGKTLGFSGDQTVKYADVVSGGEGMTMVVRLPGGPSARVHTPMMIFTNSKGNHPIHGVPDQTPGVCYRSSRKGWMTQTISRVSQGKTSYACRPSWAEEDYLYNCSGHLEADECSSELEAIHSDLKFFPPNATDLCQPADSFVISQIKDAWKAKWNEKKIGVYQE</sequence>
<organism evidence="1 2">
    <name type="scientific">Phytophthora nicotianae</name>
    <name type="common">Potato buckeye rot agent</name>
    <name type="synonym">Phytophthora parasitica</name>
    <dbReference type="NCBI Taxonomy" id="4792"/>
    <lineage>
        <taxon>Eukaryota</taxon>
        <taxon>Sar</taxon>
        <taxon>Stramenopiles</taxon>
        <taxon>Oomycota</taxon>
        <taxon>Peronosporomycetes</taxon>
        <taxon>Peronosporales</taxon>
        <taxon>Peronosporaceae</taxon>
        <taxon>Phytophthora</taxon>
    </lineage>
</organism>
<dbReference type="EMBL" id="LNFP01000007">
    <property type="protein sequence ID" value="KUF99946.1"/>
    <property type="molecule type" value="Genomic_DNA"/>
</dbReference>